<dbReference type="InterPro" id="IPR053848">
    <property type="entry name" value="IMS_HHH_1"/>
</dbReference>
<evidence type="ECO:0000256" key="8">
    <source>
        <dbReference type="ARBA" id="ARBA00022705"/>
    </source>
</evidence>
<dbReference type="Proteomes" id="UP000226420">
    <property type="component" value="Unassembled WGS sequence"/>
</dbReference>
<dbReference type="FunFam" id="3.30.70.270:FF:000002">
    <property type="entry name" value="DNA polymerase IV"/>
    <property type="match status" value="1"/>
</dbReference>
<evidence type="ECO:0000256" key="11">
    <source>
        <dbReference type="ARBA" id="ARBA00022842"/>
    </source>
</evidence>
<dbReference type="EC" id="2.7.7.7" evidence="3 17"/>
<evidence type="ECO:0000256" key="4">
    <source>
        <dbReference type="ARBA" id="ARBA00022457"/>
    </source>
</evidence>
<dbReference type="Pfam" id="PF00817">
    <property type="entry name" value="IMS"/>
    <property type="match status" value="1"/>
</dbReference>
<dbReference type="InterPro" id="IPR043128">
    <property type="entry name" value="Rev_trsase/Diguanyl_cyclase"/>
</dbReference>
<feature type="active site" evidence="17">
    <location>
        <position position="104"/>
    </location>
</feature>
<evidence type="ECO:0000256" key="16">
    <source>
        <dbReference type="ARBA" id="ARBA00073079"/>
    </source>
</evidence>
<evidence type="ECO:0000256" key="13">
    <source>
        <dbReference type="ARBA" id="ARBA00023125"/>
    </source>
</evidence>
<comment type="cofactor">
    <cofactor evidence="17">
        <name>Mg(2+)</name>
        <dbReference type="ChEBI" id="CHEBI:18420"/>
    </cofactor>
    <text evidence="17">Binds 2 magnesium ions per subunit.</text>
</comment>
<dbReference type="CDD" id="cd03586">
    <property type="entry name" value="PolY_Pol_IV_kappa"/>
    <property type="match status" value="1"/>
</dbReference>
<evidence type="ECO:0000259" key="18">
    <source>
        <dbReference type="PROSITE" id="PS50173"/>
    </source>
</evidence>
<dbReference type="InterPro" id="IPR050116">
    <property type="entry name" value="DNA_polymerase-Y"/>
</dbReference>
<evidence type="ECO:0000313" key="19">
    <source>
        <dbReference type="EMBL" id="SFC86871.1"/>
    </source>
</evidence>
<keyword evidence="14 17" id="KW-0234">DNA repair</keyword>
<evidence type="ECO:0000313" key="20">
    <source>
        <dbReference type="Proteomes" id="UP000226420"/>
    </source>
</evidence>
<dbReference type="Gene3D" id="3.30.70.270">
    <property type="match status" value="1"/>
</dbReference>
<organism evidence="19 20">
    <name type="scientific">Pragia fontium DSM 5563 = ATCC 49100</name>
    <dbReference type="NCBI Taxonomy" id="1122977"/>
    <lineage>
        <taxon>Bacteria</taxon>
        <taxon>Pseudomonadati</taxon>
        <taxon>Pseudomonadota</taxon>
        <taxon>Gammaproteobacteria</taxon>
        <taxon>Enterobacterales</taxon>
        <taxon>Budviciaceae</taxon>
        <taxon>Pragia</taxon>
    </lineage>
</organism>
<keyword evidence="4 17" id="KW-0515">Mutator protein</keyword>
<feature type="binding site" evidence="17">
    <location>
        <position position="103"/>
    </location>
    <ligand>
        <name>Mg(2+)</name>
        <dbReference type="ChEBI" id="CHEBI:18420"/>
    </ligand>
</feature>
<reference evidence="19 20" key="1">
    <citation type="submission" date="2016-10" db="EMBL/GenBank/DDBJ databases">
        <authorList>
            <person name="Varghese N."/>
            <person name="Submissions S."/>
        </authorList>
    </citation>
    <scope>NUCLEOTIDE SEQUENCE [LARGE SCALE GENOMIC DNA]</scope>
    <source>
        <strain evidence="19 20">DSM 5563</strain>
    </source>
</reference>
<dbReference type="InterPro" id="IPR043502">
    <property type="entry name" value="DNA/RNA_pol_sf"/>
</dbReference>
<dbReference type="PANTHER" id="PTHR11076:SF33">
    <property type="entry name" value="DNA POLYMERASE KAPPA"/>
    <property type="match status" value="1"/>
</dbReference>
<sequence>MRKIIHIDMDCFYAAVEMRDDPSLANIPMAVGGRREQRGVISTANYIARRYGVHSAMPVAQALKLCPGLKVLPGRMDVYKSISRQIHGIFQRYTAIIEPLSLDEAYLDVTDCPKFNGSATLIAQDIRASIYQELNLTASAGIASIKFLAKIASDLNKPNGQFVIAPDKVAEFLSDLPLGKISGVGTVTGKKLAELGLHTCKDVQNYDLAMLLNHFGKFGRILYERCNGIDKREVCRDRQRKSIGVETTLSEDIHDWQSCLKVIEQLYPELERRLTKIRPDLRIARQGVKLKFNDFQLTTQEHVWQRLDRHDLLAVAEQIWQERRQNRGVRLVGLHVTLVDPQIERQLPLFS</sequence>
<keyword evidence="7 17" id="KW-0548">Nucleotidyltransferase</keyword>
<feature type="binding site" evidence="17">
    <location>
        <position position="8"/>
    </location>
    <ligand>
        <name>Mg(2+)</name>
        <dbReference type="ChEBI" id="CHEBI:18420"/>
    </ligand>
</feature>
<dbReference type="Gene3D" id="3.40.1170.60">
    <property type="match status" value="1"/>
</dbReference>
<evidence type="ECO:0000256" key="9">
    <source>
        <dbReference type="ARBA" id="ARBA00022723"/>
    </source>
</evidence>
<dbReference type="InterPro" id="IPR001126">
    <property type="entry name" value="UmuC"/>
</dbReference>
<dbReference type="FunFam" id="3.40.1170.60:FF:000001">
    <property type="entry name" value="DNA polymerase IV"/>
    <property type="match status" value="1"/>
</dbReference>
<dbReference type="Gene3D" id="3.30.1490.100">
    <property type="entry name" value="DNA polymerase, Y-family, little finger domain"/>
    <property type="match status" value="1"/>
</dbReference>
<dbReference type="FunFam" id="3.30.1490.100:FF:000002">
    <property type="entry name" value="DNA polymerase IV"/>
    <property type="match status" value="1"/>
</dbReference>
<dbReference type="PROSITE" id="PS50173">
    <property type="entry name" value="UMUC"/>
    <property type="match status" value="1"/>
</dbReference>
<keyword evidence="6 17" id="KW-0808">Transferase</keyword>
<feature type="site" description="Substrate discrimination" evidence="17">
    <location>
        <position position="13"/>
    </location>
</feature>
<dbReference type="GO" id="GO:0003887">
    <property type="term" value="F:DNA-directed DNA polymerase activity"/>
    <property type="evidence" value="ECO:0007669"/>
    <property type="project" value="UniProtKB-UniRule"/>
</dbReference>
<evidence type="ECO:0000256" key="5">
    <source>
        <dbReference type="ARBA" id="ARBA00022490"/>
    </source>
</evidence>
<keyword evidence="10 17" id="KW-0227">DNA damage</keyword>
<dbReference type="AlphaFoldDB" id="A0AAJ5BH95"/>
<dbReference type="InterPro" id="IPR017961">
    <property type="entry name" value="DNA_pol_Y-fam_little_finger"/>
</dbReference>
<dbReference type="GO" id="GO:0003684">
    <property type="term" value="F:damaged DNA binding"/>
    <property type="evidence" value="ECO:0007669"/>
    <property type="project" value="InterPro"/>
</dbReference>
<feature type="domain" description="UmuC" evidence="18">
    <location>
        <begin position="4"/>
        <end position="185"/>
    </location>
</feature>
<dbReference type="InterPro" id="IPR022880">
    <property type="entry name" value="DNApol_IV"/>
</dbReference>
<evidence type="ECO:0000256" key="12">
    <source>
        <dbReference type="ARBA" id="ARBA00022932"/>
    </source>
</evidence>
<dbReference type="SUPFAM" id="SSF56672">
    <property type="entry name" value="DNA/RNA polymerases"/>
    <property type="match status" value="1"/>
</dbReference>
<comment type="function">
    <text evidence="17">Poorly processive, error-prone DNA polymerase involved in untargeted mutagenesis. Copies undamaged DNA at stalled replication forks, which arise in vivo from mismatched or misaligned primer ends. These misaligned primers can be extended by PolIV. Exhibits no 3'-5' exonuclease (proofreading) activity. May be involved in translesional synthesis, in conjunction with the beta clamp from PolIII.</text>
</comment>
<dbReference type="InterPro" id="IPR036775">
    <property type="entry name" value="DNA_pol_Y-fam_lit_finger_sf"/>
</dbReference>
<dbReference type="GO" id="GO:0009432">
    <property type="term" value="P:SOS response"/>
    <property type="evidence" value="ECO:0007669"/>
    <property type="project" value="TreeGrafter"/>
</dbReference>
<keyword evidence="5 17" id="KW-0963">Cytoplasm</keyword>
<evidence type="ECO:0000256" key="2">
    <source>
        <dbReference type="ARBA" id="ARBA00010945"/>
    </source>
</evidence>
<dbReference type="GO" id="GO:0042276">
    <property type="term" value="P:error-prone translesion synthesis"/>
    <property type="evidence" value="ECO:0007669"/>
    <property type="project" value="TreeGrafter"/>
</dbReference>
<dbReference type="GO" id="GO:0000287">
    <property type="term" value="F:magnesium ion binding"/>
    <property type="evidence" value="ECO:0007669"/>
    <property type="project" value="UniProtKB-UniRule"/>
</dbReference>
<keyword evidence="13 17" id="KW-0238">DNA-binding</keyword>
<evidence type="ECO:0000256" key="3">
    <source>
        <dbReference type="ARBA" id="ARBA00012417"/>
    </source>
</evidence>
<dbReference type="Gene3D" id="1.10.150.20">
    <property type="entry name" value="5' to 3' exonuclease, C-terminal subdomain"/>
    <property type="match status" value="1"/>
</dbReference>
<dbReference type="Pfam" id="PF11799">
    <property type="entry name" value="IMS_C"/>
    <property type="match status" value="1"/>
</dbReference>
<evidence type="ECO:0000256" key="7">
    <source>
        <dbReference type="ARBA" id="ARBA00022695"/>
    </source>
</evidence>
<name>A0AAJ5BH95_9GAMM</name>
<evidence type="ECO:0000256" key="14">
    <source>
        <dbReference type="ARBA" id="ARBA00023204"/>
    </source>
</evidence>
<gene>
    <name evidence="17" type="primary">dinB</name>
    <name evidence="19" type="ORF">SAMN02745723_10541</name>
</gene>
<dbReference type="PANTHER" id="PTHR11076">
    <property type="entry name" value="DNA REPAIR POLYMERASE UMUC / TRANSFERASE FAMILY MEMBER"/>
    <property type="match status" value="1"/>
</dbReference>
<evidence type="ECO:0000256" key="10">
    <source>
        <dbReference type="ARBA" id="ARBA00022763"/>
    </source>
</evidence>
<evidence type="ECO:0000256" key="1">
    <source>
        <dbReference type="ARBA" id="ARBA00004496"/>
    </source>
</evidence>
<dbReference type="HAMAP" id="MF_01113">
    <property type="entry name" value="DNApol_IV"/>
    <property type="match status" value="1"/>
</dbReference>
<dbReference type="SUPFAM" id="SSF100879">
    <property type="entry name" value="Lesion bypass DNA polymerase (Y-family), little finger domain"/>
    <property type="match status" value="1"/>
</dbReference>
<comment type="similarity">
    <text evidence="2 17">Belongs to the DNA polymerase type-Y family.</text>
</comment>
<comment type="caution">
    <text evidence="19">The sequence shown here is derived from an EMBL/GenBank/DDBJ whole genome shotgun (WGS) entry which is preliminary data.</text>
</comment>
<comment type="catalytic activity">
    <reaction evidence="15 17">
        <text>DNA(n) + a 2'-deoxyribonucleoside 5'-triphosphate = DNA(n+1) + diphosphate</text>
        <dbReference type="Rhea" id="RHEA:22508"/>
        <dbReference type="Rhea" id="RHEA-COMP:17339"/>
        <dbReference type="Rhea" id="RHEA-COMP:17340"/>
        <dbReference type="ChEBI" id="CHEBI:33019"/>
        <dbReference type="ChEBI" id="CHEBI:61560"/>
        <dbReference type="ChEBI" id="CHEBI:173112"/>
        <dbReference type="EC" id="2.7.7.7"/>
    </reaction>
</comment>
<keyword evidence="12 17" id="KW-0239">DNA-directed DNA polymerase</keyword>
<comment type="subcellular location">
    <subcellularLocation>
        <location evidence="1 17">Cytoplasm</location>
    </subcellularLocation>
</comment>
<dbReference type="GO" id="GO:0005829">
    <property type="term" value="C:cytosol"/>
    <property type="evidence" value="ECO:0007669"/>
    <property type="project" value="TreeGrafter"/>
</dbReference>
<dbReference type="FunFam" id="1.10.150.20:FF:000019">
    <property type="entry name" value="DNA polymerase IV"/>
    <property type="match status" value="1"/>
</dbReference>
<dbReference type="RefSeq" id="WP_047781542.1">
    <property type="nucleotide sequence ID" value="NZ_FOLW01000005.1"/>
</dbReference>
<dbReference type="EMBL" id="FOLW01000005">
    <property type="protein sequence ID" value="SFC86871.1"/>
    <property type="molecule type" value="Genomic_DNA"/>
</dbReference>
<comment type="subunit">
    <text evidence="17">Monomer.</text>
</comment>
<accession>A0AAJ5BH95</accession>
<keyword evidence="8 17" id="KW-0235">DNA replication</keyword>
<dbReference type="GO" id="GO:0006281">
    <property type="term" value="P:DNA repair"/>
    <property type="evidence" value="ECO:0007669"/>
    <property type="project" value="UniProtKB-UniRule"/>
</dbReference>
<dbReference type="NCBIfam" id="NF002677">
    <property type="entry name" value="PRK02406.1"/>
    <property type="match status" value="1"/>
</dbReference>
<evidence type="ECO:0000256" key="6">
    <source>
        <dbReference type="ARBA" id="ARBA00022679"/>
    </source>
</evidence>
<evidence type="ECO:0000256" key="17">
    <source>
        <dbReference type="HAMAP-Rule" id="MF_01113"/>
    </source>
</evidence>
<keyword evidence="11 17" id="KW-0460">Magnesium</keyword>
<dbReference type="Pfam" id="PF21999">
    <property type="entry name" value="IMS_HHH_1"/>
    <property type="match status" value="1"/>
</dbReference>
<proteinExistence type="inferred from homology"/>
<dbReference type="GO" id="GO:0006261">
    <property type="term" value="P:DNA-templated DNA replication"/>
    <property type="evidence" value="ECO:0007669"/>
    <property type="project" value="UniProtKB-UniRule"/>
</dbReference>
<protein>
    <recommendedName>
        <fullName evidence="16 17">DNA polymerase IV</fullName>
        <shortName evidence="17">Pol IV</shortName>
        <ecNumber evidence="3 17">2.7.7.7</ecNumber>
    </recommendedName>
</protein>
<keyword evidence="9 17" id="KW-0479">Metal-binding</keyword>
<evidence type="ECO:0000256" key="15">
    <source>
        <dbReference type="ARBA" id="ARBA00049244"/>
    </source>
</evidence>